<dbReference type="AlphaFoldDB" id="A0A1M5NMR1"/>
<dbReference type="InterPro" id="IPR025250">
    <property type="entry name" value="DUF4199"/>
</dbReference>
<dbReference type="Proteomes" id="UP000184532">
    <property type="component" value="Unassembled WGS sequence"/>
</dbReference>
<feature type="transmembrane region" description="Helical" evidence="1">
    <location>
        <begin position="143"/>
        <end position="164"/>
    </location>
</feature>
<keyword evidence="3" id="KW-1185">Reference proteome</keyword>
<evidence type="ECO:0000256" key="1">
    <source>
        <dbReference type="SAM" id="Phobius"/>
    </source>
</evidence>
<dbReference type="EMBL" id="FQWL01000005">
    <property type="protein sequence ID" value="SHG90787.1"/>
    <property type="molecule type" value="Genomic_DNA"/>
</dbReference>
<evidence type="ECO:0008006" key="4">
    <source>
        <dbReference type="Google" id="ProtNLM"/>
    </source>
</evidence>
<protein>
    <recommendedName>
        <fullName evidence="4">DUF4199 domain-containing protein</fullName>
    </recommendedName>
</protein>
<dbReference type="STRING" id="570519.SAMN04488116_2883"/>
<organism evidence="2 3">
    <name type="scientific">Flagellimonas flava</name>
    <dbReference type="NCBI Taxonomy" id="570519"/>
    <lineage>
        <taxon>Bacteria</taxon>
        <taxon>Pseudomonadati</taxon>
        <taxon>Bacteroidota</taxon>
        <taxon>Flavobacteriia</taxon>
        <taxon>Flavobacteriales</taxon>
        <taxon>Flavobacteriaceae</taxon>
        <taxon>Flagellimonas</taxon>
    </lineage>
</organism>
<proteinExistence type="predicted"/>
<feature type="transmembrane region" description="Helical" evidence="1">
    <location>
        <begin position="78"/>
        <end position="96"/>
    </location>
</feature>
<name>A0A1M5NMR1_9FLAO</name>
<feature type="transmembrane region" description="Helical" evidence="1">
    <location>
        <begin position="40"/>
        <end position="57"/>
    </location>
</feature>
<evidence type="ECO:0000313" key="2">
    <source>
        <dbReference type="EMBL" id="SHG90787.1"/>
    </source>
</evidence>
<evidence type="ECO:0000313" key="3">
    <source>
        <dbReference type="Proteomes" id="UP000184532"/>
    </source>
</evidence>
<keyword evidence="1" id="KW-0472">Membrane</keyword>
<gene>
    <name evidence="2" type="ORF">SAMN04488116_2883</name>
</gene>
<reference evidence="3" key="1">
    <citation type="submission" date="2016-11" db="EMBL/GenBank/DDBJ databases">
        <authorList>
            <person name="Varghese N."/>
            <person name="Submissions S."/>
        </authorList>
    </citation>
    <scope>NUCLEOTIDE SEQUENCE [LARGE SCALE GENOMIC DNA]</scope>
    <source>
        <strain evidence="3">DSM 22638</strain>
    </source>
</reference>
<accession>A0A1M5NMR1</accession>
<sequence length="170" mass="18489">MVYGLAVALAGSVLMLTLIALNLIGPKAIALETEMTGGTILFLMLYLFLLFGIYFAIKKRKEALGSGIPFKEAIVQGLVVSFATALFSVVLTIVFYELLYPSYVAETIEALKLKMEAMGVPTGKLIAKLEEKEAYFSTSSQSLFSFVGNLITGTAFTLLLSFFLKSNTKK</sequence>
<dbReference type="Pfam" id="PF13858">
    <property type="entry name" value="DUF4199"/>
    <property type="match status" value="1"/>
</dbReference>
<keyword evidence="1" id="KW-1133">Transmembrane helix</keyword>
<keyword evidence="1" id="KW-0812">Transmembrane</keyword>